<keyword evidence="1" id="KW-0472">Membrane</keyword>
<dbReference type="AlphaFoldDB" id="A0A146JZ91"/>
<feature type="transmembrane region" description="Helical" evidence="1">
    <location>
        <begin position="436"/>
        <end position="459"/>
    </location>
</feature>
<accession>A0A146JZ91</accession>
<keyword evidence="1" id="KW-1133">Transmembrane helix</keyword>
<evidence type="ECO:0000313" key="2">
    <source>
        <dbReference type="EMBL" id="JAP89847.1"/>
    </source>
</evidence>
<dbReference type="Gene3D" id="2.60.40.1120">
    <property type="entry name" value="Carboxypeptidase-like, regulatory domain"/>
    <property type="match status" value="1"/>
</dbReference>
<dbReference type="EMBL" id="GDID01006759">
    <property type="protein sequence ID" value="JAP89847.1"/>
    <property type="molecule type" value="Transcribed_RNA"/>
</dbReference>
<dbReference type="InterPro" id="IPR008969">
    <property type="entry name" value="CarboxyPept-like_regulatory"/>
</dbReference>
<organism evidence="2">
    <name type="scientific">Trepomonas sp. PC1</name>
    <dbReference type="NCBI Taxonomy" id="1076344"/>
    <lineage>
        <taxon>Eukaryota</taxon>
        <taxon>Metamonada</taxon>
        <taxon>Diplomonadida</taxon>
        <taxon>Hexamitidae</taxon>
        <taxon>Hexamitinae</taxon>
        <taxon>Trepomonas</taxon>
    </lineage>
</organism>
<reference evidence="2" key="1">
    <citation type="submission" date="2015-07" db="EMBL/GenBank/DDBJ databases">
        <title>Adaptation to a free-living lifestyle via gene acquisitions in the diplomonad Trepomonas sp. PC1.</title>
        <authorList>
            <person name="Xu F."/>
            <person name="Jerlstrom-Hultqvist J."/>
            <person name="Kolisko M."/>
            <person name="Simpson A.G.B."/>
            <person name="Roger A.J."/>
            <person name="Svard S.G."/>
            <person name="Andersson J.O."/>
        </authorList>
    </citation>
    <scope>NUCLEOTIDE SEQUENCE</scope>
    <source>
        <strain evidence="2">PC1</strain>
    </source>
</reference>
<proteinExistence type="predicted"/>
<dbReference type="SUPFAM" id="SSF49464">
    <property type="entry name" value="Carboxypeptidase regulatory domain-like"/>
    <property type="match status" value="1"/>
</dbReference>
<name>A0A146JZ91_9EUKA</name>
<gene>
    <name evidence="2" type="ORF">TPC1_30658</name>
</gene>
<evidence type="ECO:0000256" key="1">
    <source>
        <dbReference type="SAM" id="Phobius"/>
    </source>
</evidence>
<sequence length="481" mass="54508">SLATSISFYPKENIFNQSIDVLGQLKVGETIVSNKSVNGILTFTSSETYPFELNEQYQLTLTSHQTAKKLTTGLLRDYPTLIILEPHHPVRVHINKVHPEIHEPVQLGLHCDDSPSLATAEIQDDNFVYFYLNLEDLSKCALPQMYKFDLASPGIYVNETFEVAAASTVEITPKQTIQMNIKLQGASSVEDIQIYAFFDDGTAFIESVSDFNGELNFSSNDLVKFSDQRPFTLQILDETNKFVSVNLSLKIQFDKSQNVLLKLKDKRMVVVRVYDKLTQDPIENATVQLKNVVLLYEGLTNITGEYEVDFGEMKLTLKINVHVAMDGYKSHAQTFKIENGLVQQEIMLEKDTWEVLFQLDQGKHTAQVFDEDKLLFEATEEGNILFVKENSMMERDHVYTYVVTEGQNELKGNFTIEDRTIQINAKFGNDNQQSGAVIGLGVVSGLLLIVSVVFIMLFIGKRRNQKTQPVEEDETNKLIEK</sequence>
<keyword evidence="1" id="KW-0812">Transmembrane</keyword>
<protein>
    <submittedName>
        <fullName evidence="2">Uncharacterized protein</fullName>
    </submittedName>
</protein>
<feature type="non-terminal residue" evidence="2">
    <location>
        <position position="1"/>
    </location>
</feature>